<gene>
    <name evidence="3" type="ORF">FSB76_10890</name>
</gene>
<evidence type="ECO:0000313" key="3">
    <source>
        <dbReference type="EMBL" id="QEC76428.1"/>
    </source>
</evidence>
<feature type="domain" description="Rhodanese" evidence="2">
    <location>
        <begin position="45"/>
        <end position="134"/>
    </location>
</feature>
<dbReference type="Gene3D" id="3.40.250.10">
    <property type="entry name" value="Rhodanese-like domain"/>
    <property type="match status" value="1"/>
</dbReference>
<accession>A0A5B8W263</accession>
<dbReference type="InterPro" id="IPR001763">
    <property type="entry name" value="Rhodanese-like_dom"/>
</dbReference>
<dbReference type="EMBL" id="CP042437">
    <property type="protein sequence ID" value="QEC76428.1"/>
    <property type="molecule type" value="Genomic_DNA"/>
</dbReference>
<proteinExistence type="predicted"/>
<dbReference type="Proteomes" id="UP000321362">
    <property type="component" value="Chromosome"/>
</dbReference>
<dbReference type="PANTHER" id="PTHR43031">
    <property type="entry name" value="FAD-DEPENDENT OXIDOREDUCTASE"/>
    <property type="match status" value="1"/>
</dbReference>
<name>A0A5B8W263_9SPHI</name>
<keyword evidence="4" id="KW-1185">Reference proteome</keyword>
<dbReference type="SUPFAM" id="SSF52821">
    <property type="entry name" value="Rhodanese/Cell cycle control phosphatase"/>
    <property type="match status" value="1"/>
</dbReference>
<dbReference type="PANTHER" id="PTHR43031:SF1">
    <property type="entry name" value="PYRIDINE NUCLEOTIDE-DISULPHIDE OXIDOREDUCTASE"/>
    <property type="match status" value="1"/>
</dbReference>
<dbReference type="PROSITE" id="PS50206">
    <property type="entry name" value="RHODANESE_3"/>
    <property type="match status" value="1"/>
</dbReference>
<dbReference type="RefSeq" id="WP_147053602.1">
    <property type="nucleotide sequence ID" value="NZ_CP042437.1"/>
</dbReference>
<protein>
    <submittedName>
        <fullName evidence="3">Rhodanese-like domain-containing protein</fullName>
    </submittedName>
</protein>
<dbReference type="OrthoDB" id="9808735at2"/>
<evidence type="ECO:0000256" key="1">
    <source>
        <dbReference type="SAM" id="SignalP"/>
    </source>
</evidence>
<dbReference type="CDD" id="cd00158">
    <property type="entry name" value="RHOD"/>
    <property type="match status" value="1"/>
</dbReference>
<evidence type="ECO:0000259" key="2">
    <source>
        <dbReference type="PROSITE" id="PS50206"/>
    </source>
</evidence>
<dbReference type="KEGG" id="mgk:FSB76_10890"/>
<organism evidence="3 4">
    <name type="scientific">Mucilaginibacter ginsenosidivorax</name>
    <dbReference type="NCBI Taxonomy" id="862126"/>
    <lineage>
        <taxon>Bacteria</taxon>
        <taxon>Pseudomonadati</taxon>
        <taxon>Bacteroidota</taxon>
        <taxon>Sphingobacteriia</taxon>
        <taxon>Sphingobacteriales</taxon>
        <taxon>Sphingobacteriaceae</taxon>
        <taxon>Mucilaginibacter</taxon>
    </lineage>
</organism>
<dbReference type="SMART" id="SM00450">
    <property type="entry name" value="RHOD"/>
    <property type="match status" value="1"/>
</dbReference>
<feature type="signal peptide" evidence="1">
    <location>
        <begin position="1"/>
        <end position="19"/>
    </location>
</feature>
<dbReference type="InterPro" id="IPR036873">
    <property type="entry name" value="Rhodanese-like_dom_sf"/>
</dbReference>
<dbReference type="AlphaFoldDB" id="A0A5B8W263"/>
<evidence type="ECO:0000313" key="4">
    <source>
        <dbReference type="Proteomes" id="UP000321362"/>
    </source>
</evidence>
<reference evidence="3 4" key="1">
    <citation type="journal article" date="2013" name="J. Microbiol.">
        <title>Mucilaginibacter ginsenosidivorax sp. nov., with ginsenoside converting activity isolated from sediment.</title>
        <authorList>
            <person name="Kim J.K."/>
            <person name="Choi T.E."/>
            <person name="Liu Q.M."/>
            <person name="Park H.Y."/>
            <person name="Yi T.H."/>
            <person name="Yoon M.H."/>
            <person name="Kim S.C."/>
            <person name="Im W.T."/>
        </authorList>
    </citation>
    <scope>NUCLEOTIDE SEQUENCE [LARGE SCALE GENOMIC DNA]</scope>
    <source>
        <strain evidence="3 4">KHI28</strain>
    </source>
</reference>
<keyword evidence="1" id="KW-0732">Signal</keyword>
<feature type="chain" id="PRO_5022711553" evidence="1">
    <location>
        <begin position="20"/>
        <end position="139"/>
    </location>
</feature>
<dbReference type="InterPro" id="IPR050229">
    <property type="entry name" value="GlpE_sulfurtransferase"/>
</dbReference>
<sequence>MKKLNIIILLLLAVTGIQAQTYVQKKSAKIIVTPEVSKKLLAEVEQGKAYLVDVRTPDEYNKEHLKYAANINIKGADFADQVKKLDKTKHIYLYCHSGNRSGRAADSLATLGYSLGYNIGAIDSLTKAGFPVQQAQFKP</sequence>
<dbReference type="Pfam" id="PF00581">
    <property type="entry name" value="Rhodanese"/>
    <property type="match status" value="1"/>
</dbReference>